<dbReference type="OrthoDB" id="7058637at2"/>
<reference evidence="3" key="1">
    <citation type="submission" date="2015-09" db="EMBL/GenBank/DDBJ databases">
        <title>Whole genome sequence of Pseudomonas fluorescens FW300-N2C3.</title>
        <authorList>
            <person name="Ray J."/>
            <person name="Melnyk R."/>
            <person name="Deutschbauer A."/>
        </authorList>
    </citation>
    <scope>NUCLEOTIDE SEQUENCE [LARGE SCALE GENOMIC DNA]</scope>
    <source>
        <strain evidence="3">FW300-N2C3</strain>
    </source>
</reference>
<evidence type="ECO:0000313" key="3">
    <source>
        <dbReference type="Proteomes" id="UP000059425"/>
    </source>
</evidence>
<name>A0A0N7H2L8_PSEFL</name>
<dbReference type="EMBL" id="CP012831">
    <property type="protein sequence ID" value="ALI09100.1"/>
    <property type="molecule type" value="Genomic_DNA"/>
</dbReference>
<feature type="region of interest" description="Disordered" evidence="1">
    <location>
        <begin position="41"/>
        <end position="72"/>
    </location>
</feature>
<gene>
    <name evidence="2" type="ORF">AO356_20505</name>
</gene>
<organism evidence="2 3">
    <name type="scientific">Pseudomonas fluorescens</name>
    <dbReference type="NCBI Taxonomy" id="294"/>
    <lineage>
        <taxon>Bacteria</taxon>
        <taxon>Pseudomonadati</taxon>
        <taxon>Pseudomonadota</taxon>
        <taxon>Gammaproteobacteria</taxon>
        <taxon>Pseudomonadales</taxon>
        <taxon>Pseudomonadaceae</taxon>
        <taxon>Pseudomonas</taxon>
    </lineage>
</organism>
<dbReference type="Proteomes" id="UP000059425">
    <property type="component" value="Chromosome"/>
</dbReference>
<evidence type="ECO:0000313" key="2">
    <source>
        <dbReference type="EMBL" id="ALI09100.1"/>
    </source>
</evidence>
<dbReference type="AlphaFoldDB" id="A0A0N7H2L8"/>
<protein>
    <submittedName>
        <fullName evidence="2">Uncharacterized protein</fullName>
    </submittedName>
</protein>
<reference evidence="2 3" key="2">
    <citation type="journal article" date="2018" name="Nature">
        <title>Mutant phenotypes for thousands of bacterial genes of unknown function.</title>
        <authorList>
            <person name="Price M.N."/>
            <person name="Wetmore K.M."/>
            <person name="Waters R.J."/>
            <person name="Callaghan M."/>
            <person name="Ray J."/>
            <person name="Liu H."/>
            <person name="Kuehl J.V."/>
            <person name="Melnyk R.A."/>
            <person name="Lamson J.S."/>
            <person name="Suh Y."/>
            <person name="Carlson H.K."/>
            <person name="Esquivel Z."/>
            <person name="Sadeeshkumar H."/>
            <person name="Chakraborty R."/>
            <person name="Zane G.M."/>
            <person name="Rubin B.E."/>
            <person name="Wall J.D."/>
            <person name="Visel A."/>
            <person name="Bristow J."/>
            <person name="Blow M.J."/>
            <person name="Arkin A.P."/>
            <person name="Deutschbauer A.M."/>
        </authorList>
    </citation>
    <scope>NUCLEOTIDE SEQUENCE [LARGE SCALE GENOMIC DNA]</scope>
    <source>
        <strain evidence="2 3">FW300-N2C3</strain>
    </source>
</reference>
<proteinExistence type="predicted"/>
<sequence length="188" mass="22238">MYRYLLLWSEVSYDLGLIGLAELKERAEVAEWLLDPGHSIRDPRLGRDEEPETQESSECERPDTAPLVEGAKKDDPADRWFHLVVLSKWVFTVGDADCYPSVPHGHFQKKTNSWPKLNPYTGRVFSAPHSEDKARRLTRREMQVLWNDEEFLNHCHKQIDWYTEFAPQYQFVTAKYGRHQLPRWRPVR</sequence>
<dbReference type="RefSeq" id="WP_060741286.1">
    <property type="nucleotide sequence ID" value="NZ_CP012831.1"/>
</dbReference>
<evidence type="ECO:0000256" key="1">
    <source>
        <dbReference type="SAM" id="MobiDB-lite"/>
    </source>
</evidence>
<accession>A0A0N7H2L8</accession>